<evidence type="ECO:0000256" key="1">
    <source>
        <dbReference type="ARBA" id="ARBA00023002"/>
    </source>
</evidence>
<feature type="domain" description="Pyruvate flavodoxin/ferredoxin oxidoreductase pyrimidine binding" evidence="2">
    <location>
        <begin position="45"/>
        <end position="273"/>
    </location>
</feature>
<dbReference type="Gene3D" id="3.40.50.920">
    <property type="match status" value="1"/>
</dbReference>
<evidence type="ECO:0000313" key="5">
    <source>
        <dbReference type="Proteomes" id="UP000287233"/>
    </source>
</evidence>
<dbReference type="InterPro" id="IPR033412">
    <property type="entry name" value="PFOR_II"/>
</dbReference>
<keyword evidence="1" id="KW-0560">Oxidoreductase</keyword>
<dbReference type="CDD" id="cd07034">
    <property type="entry name" value="TPP_PYR_PFOR_IOR-alpha_like"/>
    <property type="match status" value="1"/>
</dbReference>
<dbReference type="Proteomes" id="UP000287233">
    <property type="component" value="Chromosome"/>
</dbReference>
<reference evidence="5" key="1">
    <citation type="submission" date="2018-12" db="EMBL/GenBank/DDBJ databases">
        <title>Complete genome sequence of an uncultured bacterium of the candidate phylum Bipolaricaulota.</title>
        <authorList>
            <person name="Kadnikov V.V."/>
            <person name="Mardanov A.V."/>
            <person name="Beletsky A.V."/>
            <person name="Frank Y.A."/>
            <person name="Karnachuk O.V."/>
            <person name="Ravin N.V."/>
        </authorList>
    </citation>
    <scope>NUCLEOTIDE SEQUENCE [LARGE SCALE GENOMIC DNA]</scope>
</reference>
<evidence type="ECO:0000259" key="3">
    <source>
        <dbReference type="Pfam" id="PF17147"/>
    </source>
</evidence>
<dbReference type="InterPro" id="IPR009014">
    <property type="entry name" value="Transketo_C/PFOR_II"/>
</dbReference>
<dbReference type="PANTHER" id="PTHR43088:SF1">
    <property type="entry name" value="SUBUNIT OF PYRUVATE:FLAVODOXIN OXIDOREDUCTASE"/>
    <property type="match status" value="1"/>
</dbReference>
<evidence type="ECO:0000313" key="4">
    <source>
        <dbReference type="EMBL" id="QAA76898.1"/>
    </source>
</evidence>
<dbReference type="FunFam" id="3.40.50.970:FF:000022">
    <property type="entry name" value="2-oxoglutarate ferredoxin oxidoreductase alpha subunit"/>
    <property type="match status" value="1"/>
</dbReference>
<dbReference type="SUPFAM" id="SSF52922">
    <property type="entry name" value="TK C-terminal domain-like"/>
    <property type="match status" value="1"/>
</dbReference>
<evidence type="ECO:0000259" key="2">
    <source>
        <dbReference type="Pfam" id="PF01855"/>
    </source>
</evidence>
<feature type="domain" description="Pyruvate:ferredoxin oxidoreductase core" evidence="3">
    <location>
        <begin position="301"/>
        <end position="387"/>
    </location>
</feature>
<dbReference type="GO" id="GO:0016491">
    <property type="term" value="F:oxidoreductase activity"/>
    <property type="evidence" value="ECO:0007669"/>
    <property type="project" value="UniProtKB-KW"/>
</dbReference>
<dbReference type="EMBL" id="CP034928">
    <property type="protein sequence ID" value="QAA76898.1"/>
    <property type="molecule type" value="Genomic_DNA"/>
</dbReference>
<accession>A0A410FVB2</accession>
<name>A0A410FVB2_BIPS1</name>
<dbReference type="Gene3D" id="3.40.50.970">
    <property type="match status" value="1"/>
</dbReference>
<gene>
    <name evidence="4" type="ORF">BIP78_1132</name>
</gene>
<dbReference type="SUPFAM" id="SSF52518">
    <property type="entry name" value="Thiamin diphosphate-binding fold (THDP-binding)"/>
    <property type="match status" value="1"/>
</dbReference>
<dbReference type="KEGG" id="bih:BIP78_1132"/>
<dbReference type="AlphaFoldDB" id="A0A410FVB2"/>
<dbReference type="Pfam" id="PF17147">
    <property type="entry name" value="PFOR_II"/>
    <property type="match status" value="1"/>
</dbReference>
<protein>
    <submittedName>
        <fullName evidence="4">2-oxoglutarate/2-oxoacid ferredoxin oxidoreductase, alpha subunit</fullName>
    </submittedName>
</protein>
<organism evidence="4 5">
    <name type="scientific">Bipolaricaulis sibiricus</name>
    <dbReference type="NCBI Taxonomy" id="2501609"/>
    <lineage>
        <taxon>Bacteria</taxon>
        <taxon>Candidatus Bipolaricaulota</taxon>
        <taxon>Candidatus Bipolaricaulia</taxon>
        <taxon>Candidatus Bipolaricaulales</taxon>
        <taxon>Candidatus Bipolaricaulaceae</taxon>
        <taxon>Candidatus Bipolaricaulis</taxon>
    </lineage>
</organism>
<dbReference type="Pfam" id="PF01855">
    <property type="entry name" value="POR_N"/>
    <property type="match status" value="1"/>
</dbReference>
<dbReference type="InterPro" id="IPR029061">
    <property type="entry name" value="THDP-binding"/>
</dbReference>
<dbReference type="PANTHER" id="PTHR43088">
    <property type="entry name" value="SUBUNIT OF PYRUVATE:FLAVODOXIN OXIDOREDUCTASE-RELATED"/>
    <property type="match status" value="1"/>
</dbReference>
<sequence>MARDSVGGTSGGSARRSVASGGKRLSLATVSATRKLWSGNIAVAEGALAAGVDFYAGYPITPSSAIMEHLARELPKRGGTFLQAEDEIASVFMLIGASWAGGRPLTATSGPGFSLMQEGLGIAIMTETPLVVVDVMRLGPGTGQASKAGQGDLMQARWGRHGDQHLVVYAPTSAQDCFDLAVRAVNTAEKLRVPVVLLSDELVAHTWEGVAVPETVERVERPRYTGEGLPFASPDPRVTPPMPALGEGHGVLMTGSTHDGRGVRFTADPDVHRALATRLVDKVRLNADELAVIEEHGTDDAEVGVVAYGSVARAALAARELVAAQGIRLGVVVPKTLWPLPEEPIRRLAERVRAIVVPELSLGQLVLDVERIAAGACPVIGLSKVGGGIPLFPSEIAARVREVMP</sequence>
<dbReference type="InterPro" id="IPR052368">
    <property type="entry name" value="2-oxoacid_oxidoreductase"/>
</dbReference>
<dbReference type="NCBIfam" id="NF006412">
    <property type="entry name" value="PRK08659.1"/>
    <property type="match status" value="1"/>
</dbReference>
<dbReference type="InterPro" id="IPR002880">
    <property type="entry name" value="Pyrv_Fd/Flavodoxin_OxRdtase_N"/>
</dbReference>
<proteinExistence type="predicted"/>